<dbReference type="Proteomes" id="UP000204221">
    <property type="component" value="Chromosome"/>
</dbReference>
<name>A0A221W8E4_9PSEU</name>
<dbReference type="Gene3D" id="1.10.8.430">
    <property type="entry name" value="Helical domain of apoptotic protease-activating factors"/>
    <property type="match status" value="1"/>
</dbReference>
<dbReference type="InterPro" id="IPR042197">
    <property type="entry name" value="Apaf_helical"/>
</dbReference>
<dbReference type="OrthoDB" id="3311584at2"/>
<keyword evidence="3" id="KW-1185">Reference proteome</keyword>
<sequence>MEEDSEQQSIGVVNALAGTVFGSAVQAGPIHGGFHLHTAERPDQITIPRQMPFGSSRFTGRVEELRLLDGMRSDSAGRFMTVVSGLGGVGKTTLAAHWLRQLADETPDGQLYADLGGSGGGEPVPPARVLAGFLRALGVADERIPDDLSERASLFRTMSADKAVAVLLDDAATAAQVRPLLPSSDRSVVVVTSRVRLIGLGMDGARFVDLSPLDDTGAVELLTRFVGEERASAEREATAKLARQCGGLPVALSVAGARLAARPRLPVSRVVDELDAHDSRLSRLSVESVSVQTIFDVAYASLPADAARFGPHRCRPPASPR</sequence>
<evidence type="ECO:0000259" key="1">
    <source>
        <dbReference type="Pfam" id="PF00931"/>
    </source>
</evidence>
<dbReference type="EMBL" id="CP022521">
    <property type="protein sequence ID" value="ASO21799.1"/>
    <property type="molecule type" value="Genomic_DNA"/>
</dbReference>
<dbReference type="InterPro" id="IPR027417">
    <property type="entry name" value="P-loop_NTPase"/>
</dbReference>
<reference evidence="2 3" key="1">
    <citation type="submission" date="2017-07" db="EMBL/GenBank/DDBJ databases">
        <title>Complete genome sequence of Actinoalloteichus hoggarensis DSM 45943, type strain of Actinoalloteichus hoggarensis.</title>
        <authorList>
            <person name="Ruckert C."/>
            <person name="Nouioui I."/>
            <person name="Willmese J."/>
            <person name="van Wezel G."/>
            <person name="Klenk H.-P."/>
            <person name="Kalinowski J."/>
            <person name="Zotchev S.B."/>
        </authorList>
    </citation>
    <scope>NUCLEOTIDE SEQUENCE [LARGE SCALE GENOMIC DNA]</scope>
    <source>
        <strain evidence="2 3">DSM 45943</strain>
    </source>
</reference>
<dbReference type="GO" id="GO:0043531">
    <property type="term" value="F:ADP binding"/>
    <property type="evidence" value="ECO:0007669"/>
    <property type="project" value="InterPro"/>
</dbReference>
<evidence type="ECO:0000313" key="2">
    <source>
        <dbReference type="EMBL" id="ASO21799.1"/>
    </source>
</evidence>
<accession>A0A221W8E4</accession>
<dbReference type="InterPro" id="IPR002182">
    <property type="entry name" value="NB-ARC"/>
</dbReference>
<organism evidence="2 3">
    <name type="scientific">Actinoalloteichus hoggarensis</name>
    <dbReference type="NCBI Taxonomy" id="1470176"/>
    <lineage>
        <taxon>Bacteria</taxon>
        <taxon>Bacillati</taxon>
        <taxon>Actinomycetota</taxon>
        <taxon>Actinomycetes</taxon>
        <taxon>Pseudonocardiales</taxon>
        <taxon>Pseudonocardiaceae</taxon>
        <taxon>Actinoalloteichus</taxon>
    </lineage>
</organism>
<dbReference type="AlphaFoldDB" id="A0A221W8E4"/>
<evidence type="ECO:0000313" key="3">
    <source>
        <dbReference type="Proteomes" id="UP000204221"/>
    </source>
</evidence>
<dbReference type="Pfam" id="PF00931">
    <property type="entry name" value="NB-ARC"/>
    <property type="match status" value="1"/>
</dbReference>
<protein>
    <submittedName>
        <fullName evidence="2">Regulatory protein AfsR</fullName>
    </submittedName>
</protein>
<feature type="domain" description="NB-ARC" evidence="1">
    <location>
        <begin position="73"/>
        <end position="230"/>
    </location>
</feature>
<gene>
    <name evidence="2" type="primary">afsR12</name>
    <name evidence="2" type="ORF">AHOG_20910</name>
</gene>
<dbReference type="PANTHER" id="PTHR47691:SF3">
    <property type="entry name" value="HTH-TYPE TRANSCRIPTIONAL REGULATOR RV0890C-RELATED"/>
    <property type="match status" value="1"/>
</dbReference>
<dbReference type="PANTHER" id="PTHR47691">
    <property type="entry name" value="REGULATOR-RELATED"/>
    <property type="match status" value="1"/>
</dbReference>
<dbReference type="SUPFAM" id="SSF52540">
    <property type="entry name" value="P-loop containing nucleoside triphosphate hydrolases"/>
    <property type="match status" value="1"/>
</dbReference>
<dbReference type="RefSeq" id="WP_157736957.1">
    <property type="nucleotide sequence ID" value="NZ_CP022521.1"/>
</dbReference>
<dbReference type="PRINTS" id="PR00364">
    <property type="entry name" value="DISEASERSIST"/>
</dbReference>
<dbReference type="KEGG" id="ahg:AHOG_20910"/>
<dbReference type="Gene3D" id="3.40.50.300">
    <property type="entry name" value="P-loop containing nucleotide triphosphate hydrolases"/>
    <property type="match status" value="1"/>
</dbReference>
<proteinExistence type="predicted"/>